<dbReference type="Pfam" id="PF14223">
    <property type="entry name" value="Retrotran_gag_2"/>
    <property type="match status" value="1"/>
</dbReference>
<proteinExistence type="predicted"/>
<reference evidence="1" key="1">
    <citation type="submission" date="2021-01" db="EMBL/GenBank/DDBJ databases">
        <title>Adiantum capillus-veneris genome.</title>
        <authorList>
            <person name="Fang Y."/>
            <person name="Liao Q."/>
        </authorList>
    </citation>
    <scope>NUCLEOTIDE SEQUENCE</scope>
    <source>
        <strain evidence="1">H3</strain>
        <tissue evidence="1">Leaf</tissue>
    </source>
</reference>
<evidence type="ECO:0000313" key="2">
    <source>
        <dbReference type="Proteomes" id="UP000886520"/>
    </source>
</evidence>
<accession>A0A9D4USF5</accession>
<dbReference type="Proteomes" id="UP000886520">
    <property type="component" value="Chromosome 12"/>
</dbReference>
<protein>
    <submittedName>
        <fullName evidence="1">Uncharacterized protein</fullName>
    </submittedName>
</protein>
<dbReference type="AlphaFoldDB" id="A0A9D4USF5"/>
<evidence type="ECO:0000313" key="1">
    <source>
        <dbReference type="EMBL" id="KAI5072672.1"/>
    </source>
</evidence>
<organism evidence="1 2">
    <name type="scientific">Adiantum capillus-veneris</name>
    <name type="common">Maidenhair fern</name>
    <dbReference type="NCBI Taxonomy" id="13818"/>
    <lineage>
        <taxon>Eukaryota</taxon>
        <taxon>Viridiplantae</taxon>
        <taxon>Streptophyta</taxon>
        <taxon>Embryophyta</taxon>
        <taxon>Tracheophyta</taxon>
        <taxon>Polypodiopsida</taxon>
        <taxon>Polypodiidae</taxon>
        <taxon>Polypodiales</taxon>
        <taxon>Pteridineae</taxon>
        <taxon>Pteridaceae</taxon>
        <taxon>Vittarioideae</taxon>
        <taxon>Adiantum</taxon>
    </lineage>
</organism>
<name>A0A9D4USF5_ADICA</name>
<gene>
    <name evidence="1" type="ORF">GOP47_0012778</name>
</gene>
<sequence length="111" mass="12774">MEIILEKQNLLDLVNGTSVCPAQVHPPTVANTQAIADWKKEDLNARLELLLHMEDTQKQTVITLTIAREIWTRLMETYEHKDVASQIINLKNLVNMTMSNDQDTPKFVESW</sequence>
<dbReference type="EMBL" id="JABFUD020000012">
    <property type="protein sequence ID" value="KAI5072672.1"/>
    <property type="molecule type" value="Genomic_DNA"/>
</dbReference>
<dbReference type="OrthoDB" id="1932726at2759"/>
<comment type="caution">
    <text evidence="1">The sequence shown here is derived from an EMBL/GenBank/DDBJ whole genome shotgun (WGS) entry which is preliminary data.</text>
</comment>
<keyword evidence="2" id="KW-1185">Reference proteome</keyword>